<feature type="domain" description="Septum formation inhibitor MinC N-terminal" evidence="8">
    <location>
        <begin position="6"/>
        <end position="74"/>
    </location>
</feature>
<dbReference type="InterPro" id="IPR036145">
    <property type="entry name" value="MinC_C_sf"/>
</dbReference>
<name>A0A4R2N163_9PAST</name>
<dbReference type="GO" id="GO:0051302">
    <property type="term" value="P:regulation of cell division"/>
    <property type="evidence" value="ECO:0007669"/>
    <property type="project" value="InterPro"/>
</dbReference>
<dbReference type="GO" id="GO:1901891">
    <property type="term" value="P:regulation of cell septum assembly"/>
    <property type="evidence" value="ECO:0007669"/>
    <property type="project" value="InterPro"/>
</dbReference>
<feature type="domain" description="Septum formation inhibitor MinC C-terminal" evidence="7">
    <location>
        <begin position="118"/>
        <end position="217"/>
    </location>
</feature>
<gene>
    <name evidence="6" type="primary">minC</name>
    <name evidence="9" type="ORF">EV697_102180</name>
</gene>
<keyword evidence="3 6" id="KW-0717">Septation</keyword>
<dbReference type="Proteomes" id="UP000294841">
    <property type="component" value="Unassembled WGS sequence"/>
</dbReference>
<evidence type="ECO:0000256" key="3">
    <source>
        <dbReference type="ARBA" id="ARBA00023210"/>
    </source>
</evidence>
<comment type="caution">
    <text evidence="9">The sequence shown here is derived from an EMBL/GenBank/DDBJ whole genome shotgun (WGS) entry which is preliminary data.</text>
</comment>
<keyword evidence="10" id="KW-1185">Reference proteome</keyword>
<reference evidence="9 10" key="1">
    <citation type="submission" date="2019-03" db="EMBL/GenBank/DDBJ databases">
        <title>Genomic Encyclopedia of Type Strains, Phase IV (KMG-IV): sequencing the most valuable type-strain genomes for metagenomic binning, comparative biology and taxonomic classification.</title>
        <authorList>
            <person name="Goeker M."/>
        </authorList>
    </citation>
    <scope>NUCLEOTIDE SEQUENCE [LARGE SCALE GENOMIC DNA]</scope>
    <source>
        <strain evidence="9 10">DSM 28231</strain>
    </source>
</reference>
<dbReference type="AlphaFoldDB" id="A0A4R2N163"/>
<comment type="similarity">
    <text evidence="1 6">Belongs to the MinC family.</text>
</comment>
<dbReference type="GO" id="GO:0000902">
    <property type="term" value="P:cell morphogenesis"/>
    <property type="evidence" value="ECO:0007669"/>
    <property type="project" value="InterPro"/>
</dbReference>
<dbReference type="Pfam" id="PF05209">
    <property type="entry name" value="MinC_N"/>
    <property type="match status" value="1"/>
</dbReference>
<evidence type="ECO:0000259" key="8">
    <source>
        <dbReference type="Pfam" id="PF05209"/>
    </source>
</evidence>
<dbReference type="InterPro" id="IPR013033">
    <property type="entry name" value="MinC"/>
</dbReference>
<keyword evidence="2 6" id="KW-0132">Cell division</keyword>
<dbReference type="InterPro" id="IPR007874">
    <property type="entry name" value="MinC_N"/>
</dbReference>
<dbReference type="RefSeq" id="WP_132022739.1">
    <property type="nucleotide sequence ID" value="NZ_CP016605.1"/>
</dbReference>
<dbReference type="InterPro" id="IPR016098">
    <property type="entry name" value="CAP/MinC_C"/>
</dbReference>
<evidence type="ECO:0000256" key="4">
    <source>
        <dbReference type="ARBA" id="ARBA00023306"/>
    </source>
</evidence>
<evidence type="ECO:0000313" key="10">
    <source>
        <dbReference type="Proteomes" id="UP000294841"/>
    </source>
</evidence>
<evidence type="ECO:0000259" key="7">
    <source>
        <dbReference type="Pfam" id="PF03775"/>
    </source>
</evidence>
<dbReference type="Pfam" id="PF03775">
    <property type="entry name" value="MinC_C"/>
    <property type="match status" value="1"/>
</dbReference>
<evidence type="ECO:0000256" key="5">
    <source>
        <dbReference type="ARBA" id="ARBA00025606"/>
    </source>
</evidence>
<comment type="subunit">
    <text evidence="6">Interacts with MinD and FtsZ.</text>
</comment>
<proteinExistence type="inferred from homology"/>
<dbReference type="Gene3D" id="3.30.70.260">
    <property type="match status" value="1"/>
</dbReference>
<dbReference type="PANTHER" id="PTHR34108:SF1">
    <property type="entry name" value="SEPTUM SITE-DETERMINING PROTEIN MINC"/>
    <property type="match status" value="1"/>
</dbReference>
<dbReference type="Gene3D" id="2.160.20.70">
    <property type="match status" value="1"/>
</dbReference>
<dbReference type="OrthoDB" id="9794530at2"/>
<evidence type="ECO:0000256" key="2">
    <source>
        <dbReference type="ARBA" id="ARBA00022618"/>
    </source>
</evidence>
<organism evidence="9 10">
    <name type="scientific">Bisgaardia hudsonensis</name>
    <dbReference type="NCBI Taxonomy" id="109472"/>
    <lineage>
        <taxon>Bacteria</taxon>
        <taxon>Pseudomonadati</taxon>
        <taxon>Pseudomonadota</taxon>
        <taxon>Gammaproteobacteria</taxon>
        <taxon>Pasteurellales</taxon>
        <taxon>Pasteurellaceae</taxon>
        <taxon>Bisgaardia</taxon>
    </lineage>
</organism>
<dbReference type="SUPFAM" id="SSF63848">
    <property type="entry name" value="Cell-division inhibitor MinC, C-terminal domain"/>
    <property type="match status" value="1"/>
</dbReference>
<dbReference type="EMBL" id="SLXI01000002">
    <property type="protein sequence ID" value="TCP13302.1"/>
    <property type="molecule type" value="Genomic_DNA"/>
</dbReference>
<dbReference type="GO" id="GO:0000917">
    <property type="term" value="P:division septum assembly"/>
    <property type="evidence" value="ECO:0007669"/>
    <property type="project" value="UniProtKB-KW"/>
</dbReference>
<dbReference type="HAMAP" id="MF_00267">
    <property type="entry name" value="MinC"/>
    <property type="match status" value="1"/>
</dbReference>
<accession>A0A4R2N163</accession>
<evidence type="ECO:0000256" key="1">
    <source>
        <dbReference type="ARBA" id="ARBA00006291"/>
    </source>
</evidence>
<comment type="function">
    <text evidence="5 6">Cell division inhibitor that blocks the formation of polar Z ring septums. Rapidly oscillates between the poles of the cell to destabilize FtsZ filaments that have formed before they mature into polar Z rings. Prevents FtsZ polymerization.</text>
</comment>
<evidence type="ECO:0000256" key="6">
    <source>
        <dbReference type="HAMAP-Rule" id="MF_00267"/>
    </source>
</evidence>
<protein>
    <recommendedName>
        <fullName evidence="6">Probable septum site-determining protein MinC</fullName>
    </recommendedName>
</protein>
<dbReference type="NCBIfam" id="TIGR01222">
    <property type="entry name" value="minC"/>
    <property type="match status" value="1"/>
</dbReference>
<dbReference type="InterPro" id="IPR005526">
    <property type="entry name" value="Septum_form_inhib_MinC_C"/>
</dbReference>
<evidence type="ECO:0000313" key="9">
    <source>
        <dbReference type="EMBL" id="TCP13302.1"/>
    </source>
</evidence>
<keyword evidence="4 6" id="KW-0131">Cell cycle</keyword>
<dbReference type="PANTHER" id="PTHR34108">
    <property type="entry name" value="SEPTUM SITE-DETERMINING PROTEIN MINC"/>
    <property type="match status" value="1"/>
</dbReference>
<sequence length="223" mass="24919">MSQDIIELRTGQFSSIFLVFKSANLTIIKRALARKVKKSPTFFHNISVILKFDDILQKIDLVALKKLLAEFNIQVVGISDWQNSLQKELILSSGFLLLGKSEELGEVIPEPNYLPTKVIEGNVVKGQVIFAKNSDLIIHGNVESGAEVAATGNIHIYGKLKGRAMSGVNTNIGCLYVQHLDAEFISVNSRCLYKDNIPTEFLKRAVRIFAEKNQLEIRILGEY</sequence>